<dbReference type="InterPro" id="IPR006765">
    <property type="entry name" value="Polyketide_synth_cyclase"/>
</dbReference>
<dbReference type="EMBL" id="CP059572">
    <property type="protein sequence ID" value="QXJ21517.1"/>
    <property type="molecule type" value="Genomic_DNA"/>
</dbReference>
<dbReference type="Gene3D" id="3.30.70.1090">
    <property type="entry name" value="Dimeric alpha+beta barrel"/>
    <property type="match status" value="1"/>
</dbReference>
<protein>
    <submittedName>
        <fullName evidence="1">TcmI family type II polyketide cyclase</fullName>
    </submittedName>
</protein>
<dbReference type="SUPFAM" id="SSF54909">
    <property type="entry name" value="Dimeric alpha+beta barrel"/>
    <property type="match status" value="1"/>
</dbReference>
<keyword evidence="2" id="KW-1185">Reference proteome</keyword>
<gene>
    <name evidence="1" type="ORF">AGRA3207_002377</name>
</gene>
<accession>A0ABX8QUV9</accession>
<evidence type="ECO:0000313" key="2">
    <source>
        <dbReference type="Proteomes" id="UP001049518"/>
    </source>
</evidence>
<dbReference type="InterPro" id="IPR011008">
    <property type="entry name" value="Dimeric_a/b-barrel"/>
</dbReference>
<organism evidence="1 2">
    <name type="scientific">Actinomadura graeca</name>
    <dbReference type="NCBI Taxonomy" id="2750812"/>
    <lineage>
        <taxon>Bacteria</taxon>
        <taxon>Bacillati</taxon>
        <taxon>Actinomycetota</taxon>
        <taxon>Actinomycetes</taxon>
        <taxon>Streptosporangiales</taxon>
        <taxon>Thermomonosporaceae</taxon>
        <taxon>Actinomadura</taxon>
    </lineage>
</organism>
<dbReference type="Proteomes" id="UP001049518">
    <property type="component" value="Chromosome"/>
</dbReference>
<reference evidence="1" key="1">
    <citation type="submission" date="2020-07" db="EMBL/GenBank/DDBJ databases">
        <authorList>
            <person name="Tarantini F.S."/>
            <person name="Hong K.W."/>
            <person name="Chan K.G."/>
        </authorList>
    </citation>
    <scope>NUCLEOTIDE SEQUENCE</scope>
    <source>
        <strain evidence="1">32-07</strain>
    </source>
</reference>
<dbReference type="Pfam" id="PF04673">
    <property type="entry name" value="Cyclase_polyket"/>
    <property type="match status" value="1"/>
</dbReference>
<name>A0ABX8QUV9_9ACTN</name>
<sequence length="110" mass="12462">MTDRILIVARMRPDSADDVAGLFGASDETELPRVLGVTRRNLFRYRDLYFHYAEFSGAASEAMSEARRRDDFRKLSDDLGAHIAPFDPATWRSPADAMAEGFYEWTGAPR</sequence>
<dbReference type="InterPro" id="IPR038474">
    <property type="entry name" value="Polyketide_synth_cyclase_sf"/>
</dbReference>
<evidence type="ECO:0000313" key="1">
    <source>
        <dbReference type="EMBL" id="QXJ21517.1"/>
    </source>
</evidence>
<proteinExistence type="predicted"/>